<accession>A0A556QSY7</accession>
<protein>
    <submittedName>
        <fullName evidence="1">Uncharacterized protein</fullName>
    </submittedName>
</protein>
<dbReference type="InterPro" id="IPR027558">
    <property type="entry name" value="Pre_pil_HX9DG_C"/>
</dbReference>
<keyword evidence="2" id="KW-1185">Reference proteome</keyword>
<dbReference type="EMBL" id="VMBG01000001">
    <property type="protein sequence ID" value="TSJ79750.1"/>
    <property type="molecule type" value="Genomic_DNA"/>
</dbReference>
<dbReference type="Proteomes" id="UP000315648">
    <property type="component" value="Unassembled WGS sequence"/>
</dbReference>
<evidence type="ECO:0000313" key="1">
    <source>
        <dbReference type="EMBL" id="TSJ79750.1"/>
    </source>
</evidence>
<name>A0A556QSY7_9BACT</name>
<sequence length="156" mass="16731">MREISPYVFRDTNAAGQVVSTADIKKVGETSNIIHCPAYDLLFPTIGDLVATPYQTSGYGMNAALNIPGVGGSMTYDNRYKVAALSIPSRTVLVGDSVNYHIDVQTPNWTTATNTVEGYYSGAPTRHGSNANYLFCDGHVESLSPDAALKVLPPRS</sequence>
<gene>
    <name evidence="1" type="ORF">FPL22_08455</name>
</gene>
<evidence type="ECO:0000313" key="2">
    <source>
        <dbReference type="Proteomes" id="UP000315648"/>
    </source>
</evidence>
<dbReference type="AlphaFoldDB" id="A0A556QSY7"/>
<reference evidence="1 2" key="1">
    <citation type="submission" date="2019-07" db="EMBL/GenBank/DDBJ databases">
        <title>Description of 53C-WASEF.</title>
        <authorList>
            <person name="Pitt A."/>
            <person name="Hahn M.W."/>
        </authorList>
    </citation>
    <scope>NUCLEOTIDE SEQUENCE [LARGE SCALE GENOMIC DNA]</scope>
    <source>
        <strain evidence="1 2">53C-WASEF</strain>
    </source>
</reference>
<organism evidence="1 2">
    <name type="scientific">Rariglobus hedericola</name>
    <dbReference type="NCBI Taxonomy" id="2597822"/>
    <lineage>
        <taxon>Bacteria</taxon>
        <taxon>Pseudomonadati</taxon>
        <taxon>Verrucomicrobiota</taxon>
        <taxon>Opitutia</taxon>
        <taxon>Opitutales</taxon>
        <taxon>Opitutaceae</taxon>
        <taxon>Rariglobus</taxon>
    </lineage>
</organism>
<dbReference type="OrthoDB" id="285651at2"/>
<comment type="caution">
    <text evidence="1">The sequence shown here is derived from an EMBL/GenBank/DDBJ whole genome shotgun (WGS) entry which is preliminary data.</text>
</comment>
<dbReference type="NCBIfam" id="TIGR04294">
    <property type="entry name" value="pre_pil_HX9DG"/>
    <property type="match status" value="1"/>
</dbReference>
<proteinExistence type="predicted"/>